<organism evidence="2 3">
    <name type="scientific">Caenorhabditis tropicalis</name>
    <dbReference type="NCBI Taxonomy" id="1561998"/>
    <lineage>
        <taxon>Eukaryota</taxon>
        <taxon>Metazoa</taxon>
        <taxon>Ecdysozoa</taxon>
        <taxon>Nematoda</taxon>
        <taxon>Chromadorea</taxon>
        <taxon>Rhabditida</taxon>
        <taxon>Rhabditina</taxon>
        <taxon>Rhabditomorpha</taxon>
        <taxon>Rhabditoidea</taxon>
        <taxon>Rhabditidae</taxon>
        <taxon>Peloderinae</taxon>
        <taxon>Caenorhabditis</taxon>
    </lineage>
</organism>
<evidence type="ECO:0000256" key="1">
    <source>
        <dbReference type="SAM" id="MobiDB-lite"/>
    </source>
</evidence>
<feature type="region of interest" description="Disordered" evidence="1">
    <location>
        <begin position="59"/>
        <end position="79"/>
    </location>
</feature>
<protein>
    <submittedName>
        <fullName evidence="3">Uncharacterized protein</fullName>
    </submittedName>
</protein>
<sequence>MKKNAEKRMPDKVENGEHEKFVCPRGNGVRDVATKTKKRECTSRLDRIDDQCVNSVEKQRDGEEYLSKERGGKVSSSPEKRKGCLLWLVMLPT</sequence>
<keyword evidence="2" id="KW-1185">Reference proteome</keyword>
<name>A0A1I7US58_9PELO</name>
<evidence type="ECO:0000313" key="3">
    <source>
        <dbReference type="WBParaSite" id="Csp11.Scaffold630.g18803.t2"/>
    </source>
</evidence>
<proteinExistence type="predicted"/>
<dbReference type="WBParaSite" id="Csp11.Scaffold630.g18803.t2">
    <property type="protein sequence ID" value="Csp11.Scaffold630.g18803.t2"/>
    <property type="gene ID" value="Csp11.Scaffold630.g18803"/>
</dbReference>
<reference evidence="3" key="1">
    <citation type="submission" date="2016-11" db="UniProtKB">
        <authorList>
            <consortium name="WormBaseParasite"/>
        </authorList>
    </citation>
    <scope>IDENTIFICATION</scope>
</reference>
<dbReference type="AlphaFoldDB" id="A0A1I7US58"/>
<dbReference type="Proteomes" id="UP000095282">
    <property type="component" value="Unplaced"/>
</dbReference>
<evidence type="ECO:0000313" key="2">
    <source>
        <dbReference type="Proteomes" id="UP000095282"/>
    </source>
</evidence>
<feature type="region of interest" description="Disordered" evidence="1">
    <location>
        <begin position="1"/>
        <end position="20"/>
    </location>
</feature>
<accession>A0A1I7US58</accession>